<dbReference type="EMBL" id="CP076136">
    <property type="protein sequence ID" value="QWG21483.1"/>
    <property type="molecule type" value="Genomic_DNA"/>
</dbReference>
<keyword evidence="4" id="KW-0449">Lipoprotein</keyword>
<protein>
    <submittedName>
        <fullName evidence="7">MliC family protein</fullName>
    </submittedName>
</protein>
<keyword evidence="3" id="KW-0564">Palmitate</keyword>
<dbReference type="Gene3D" id="2.40.128.200">
    <property type="match status" value="1"/>
</dbReference>
<organism evidence="7 8">
    <name type="scientific">Bradyrhizobium sediminis</name>
    <dbReference type="NCBI Taxonomy" id="2840469"/>
    <lineage>
        <taxon>Bacteria</taxon>
        <taxon>Pseudomonadati</taxon>
        <taxon>Pseudomonadota</taxon>
        <taxon>Alphaproteobacteria</taxon>
        <taxon>Hyphomicrobiales</taxon>
        <taxon>Nitrobacteraceae</taxon>
        <taxon>Bradyrhizobium</taxon>
    </lineage>
</organism>
<dbReference type="Proteomes" id="UP000676951">
    <property type="component" value="Chromosome"/>
</dbReference>
<keyword evidence="1 5" id="KW-0732">Signal</keyword>
<dbReference type="Pfam" id="PF09864">
    <property type="entry name" value="MliC"/>
    <property type="match status" value="1"/>
</dbReference>
<dbReference type="SUPFAM" id="SSF141488">
    <property type="entry name" value="YdhA-like"/>
    <property type="match status" value="1"/>
</dbReference>
<evidence type="ECO:0000313" key="8">
    <source>
        <dbReference type="Proteomes" id="UP000676951"/>
    </source>
</evidence>
<keyword evidence="8" id="KW-1185">Reference proteome</keyword>
<dbReference type="AlphaFoldDB" id="A0A975NU84"/>
<feature type="signal peptide" evidence="5">
    <location>
        <begin position="1"/>
        <end position="27"/>
    </location>
</feature>
<name>A0A975NU84_9BRAD</name>
<evidence type="ECO:0000256" key="3">
    <source>
        <dbReference type="ARBA" id="ARBA00023139"/>
    </source>
</evidence>
<feature type="chain" id="PRO_5036918019" evidence="5">
    <location>
        <begin position="28"/>
        <end position="104"/>
    </location>
</feature>
<feature type="domain" description="C-type lysozyme inhibitor" evidence="6">
    <location>
        <begin position="34"/>
        <end position="77"/>
    </location>
</feature>
<evidence type="ECO:0000256" key="5">
    <source>
        <dbReference type="SAM" id="SignalP"/>
    </source>
</evidence>
<evidence type="ECO:0000256" key="1">
    <source>
        <dbReference type="ARBA" id="ARBA00022729"/>
    </source>
</evidence>
<dbReference type="InterPro" id="IPR036328">
    <property type="entry name" value="MliC_sf"/>
</dbReference>
<dbReference type="InterPro" id="IPR018660">
    <property type="entry name" value="MliC"/>
</dbReference>
<reference evidence="7 8" key="1">
    <citation type="submission" date="2021-06" db="EMBL/GenBank/DDBJ databases">
        <title>Bradyrhizobium sp. S2-11-4 Genome sequencing.</title>
        <authorList>
            <person name="Jin L."/>
        </authorList>
    </citation>
    <scope>NUCLEOTIDE SEQUENCE [LARGE SCALE GENOMIC DNA]</scope>
    <source>
        <strain evidence="7 8">S2-11-4</strain>
    </source>
</reference>
<sequence length="104" mass="10916">MNRQKTVIFGAALCVAGAAAGPSPGLAQTTFQNYGCADGSQFIVGFFEYDKRAHLQIDGKALTLGKRLALSGSRYSGGGITLTITKAGTTLKRAKRRATACEMI</sequence>
<gene>
    <name evidence="7" type="ORF">KMZ93_15845</name>
</gene>
<evidence type="ECO:0000313" key="7">
    <source>
        <dbReference type="EMBL" id="QWG21483.1"/>
    </source>
</evidence>
<evidence type="ECO:0000256" key="4">
    <source>
        <dbReference type="ARBA" id="ARBA00023288"/>
    </source>
</evidence>
<accession>A0A975NU84</accession>
<evidence type="ECO:0000259" key="6">
    <source>
        <dbReference type="Pfam" id="PF09864"/>
    </source>
</evidence>
<dbReference type="RefSeq" id="WP_215602206.1">
    <property type="nucleotide sequence ID" value="NZ_CP076136.1"/>
</dbReference>
<evidence type="ECO:0000256" key="2">
    <source>
        <dbReference type="ARBA" id="ARBA00023136"/>
    </source>
</evidence>
<keyword evidence="2" id="KW-0472">Membrane</keyword>
<proteinExistence type="predicted"/>